<dbReference type="InterPro" id="IPR021842">
    <property type="entry name" value="DUF3435"/>
</dbReference>
<dbReference type="PANTHER" id="PTHR37535">
    <property type="entry name" value="FLUG DOMAIN PROTEIN"/>
    <property type="match status" value="1"/>
</dbReference>
<name>A0A9W4IBI6_9EURO</name>
<dbReference type="AlphaFoldDB" id="A0A9W4IBI6"/>
<organism evidence="2 3">
    <name type="scientific">Penicillium salamii</name>
    <dbReference type="NCBI Taxonomy" id="1612424"/>
    <lineage>
        <taxon>Eukaryota</taxon>
        <taxon>Fungi</taxon>
        <taxon>Dikarya</taxon>
        <taxon>Ascomycota</taxon>
        <taxon>Pezizomycotina</taxon>
        <taxon>Eurotiomycetes</taxon>
        <taxon>Eurotiomycetidae</taxon>
        <taxon>Eurotiales</taxon>
        <taxon>Aspergillaceae</taxon>
        <taxon>Penicillium</taxon>
    </lineage>
</organism>
<feature type="compositionally biased region" description="Basic and acidic residues" evidence="1">
    <location>
        <begin position="999"/>
        <end position="1008"/>
    </location>
</feature>
<dbReference type="Pfam" id="PF11917">
    <property type="entry name" value="DUF3435"/>
    <property type="match status" value="1"/>
</dbReference>
<dbReference type="Proteomes" id="UP001152649">
    <property type="component" value="Unassembled WGS sequence"/>
</dbReference>
<evidence type="ECO:0000256" key="1">
    <source>
        <dbReference type="SAM" id="MobiDB-lite"/>
    </source>
</evidence>
<feature type="region of interest" description="Disordered" evidence="1">
    <location>
        <begin position="984"/>
        <end position="1009"/>
    </location>
</feature>
<comment type="caution">
    <text evidence="2">The sequence shown here is derived from an EMBL/GenBank/DDBJ whole genome shotgun (WGS) entry which is preliminary data.</text>
</comment>
<dbReference type="OrthoDB" id="5400577at2759"/>
<proteinExistence type="predicted"/>
<dbReference type="EMBL" id="CAJVPG010000026">
    <property type="protein sequence ID" value="CAG8255278.1"/>
    <property type="molecule type" value="Genomic_DNA"/>
</dbReference>
<evidence type="ECO:0000313" key="3">
    <source>
        <dbReference type="Proteomes" id="UP001152649"/>
    </source>
</evidence>
<protein>
    <submittedName>
        <fullName evidence="2">Uncharacterized protein</fullName>
    </submittedName>
</protein>
<reference evidence="2" key="1">
    <citation type="submission" date="2021-07" db="EMBL/GenBank/DDBJ databases">
        <authorList>
            <person name="Branca A.L. A."/>
        </authorList>
    </citation>
    <scope>NUCLEOTIDE SEQUENCE</scope>
</reference>
<keyword evidence="3" id="KW-1185">Reference proteome</keyword>
<sequence length="1092" mass="125943">MGRKQFFAQQDEIAKEKRHNQLRKSGYVFGAHADEDSIREKDKRVPKTKKMYCGAVNLWMNFTEQYGIEGYNPGPGCAIPDHTLIKEFLRWYSHLARGKKSKNGRPVMTSVLNCAERLFGGFEEKMQIKIVLEDRKEISSWVKRTLTENEGTVENVEDPDHSFTKNDFLRLISSMWQADHRIFMPGLLKAIMTLALQLYLFTGARIGAFIPAHEDRDERGLRYKHIDLVLFPSSTAPWKVEWKINQVWLKGNRNPDYTVFGIGIRDTKRPQFASGYILLAIALQHGALYGIETIEDLARFDLSGGEPIELRWKEEFLEKPVLRNVTADGPQDVPLHKERFCELLRGIVTTAGYSQSVTVHRIRKYLGSVVEGKYGSALVSQIYGHKDAGTYPKEYLLHCSSIDTVSAVLGEEEQSNHIEYFQGFERFYERGLPGELPAEIEASILQTPEVVDIRRQIDQLEASNSDKKVTAAEKLNYRKTLIRLRLAGLKEYQNRWVREKRDQKILNRGKAEPVISSNDVSTRAQSLLIPELAHISTLMSSDRELSFDEMLLFVDDLKTYCERDVDVAYLPRESPIQDRCPARDCLEEIKCMKKSDRSAHIHNCVRREKALDLKISESALKFCYECMEWFQSSQWRDHCSFHIQSWRTQHCEVIVYRNTVIRPGYCPFCLWDKDLEAEDRLHQWMKSGNLKQHIEEKHMSENQGPGAEPICGCGQAFADERDLRHHLHDTHKLNKAIWSNPKLPRKRKRPCKAEAQDSSMERDEQLPKKLRFYRYPPPRLEHEYGLPENIFTAVTTLNSFVEEHPEQCIYSRFSDNPTQSSKSSSVVSCFSHSNPLCSSDPTTPRLEDLIDPRILDPSMVGQNQGSQPWDQAFMQTNSLHDHDIRKELSGDAINPQSPRQSLAINLNVVSEISGPRIFDDSDLWEEEDVRLRQTCEQDTMRLDLLNYTPRELGNKPIQSLYSPSSFVASEANKKEALPRNSVTFRSDKDGCLPTSQDKLMPHGEDRAKSLRGPLTRARARQELTRDCPGNSDKGKSWKNLNAKEKRKLRDFKSRRMTLRQVGPLFPDIDTVFLRKAWADLRLSDRCTRSRVK</sequence>
<feature type="region of interest" description="Disordered" evidence="1">
    <location>
        <begin position="743"/>
        <end position="765"/>
    </location>
</feature>
<dbReference type="PANTHER" id="PTHR37535:SF3">
    <property type="entry name" value="FLUG DOMAIN-CONTAINING PROTEIN"/>
    <property type="match status" value="1"/>
</dbReference>
<gene>
    <name evidence="2" type="ORF">PSALAMII_LOCUS811</name>
</gene>
<accession>A0A9W4IBI6</accession>
<evidence type="ECO:0000313" key="2">
    <source>
        <dbReference type="EMBL" id="CAG8255278.1"/>
    </source>
</evidence>
<feature type="compositionally biased region" description="Basic and acidic residues" evidence="1">
    <location>
        <begin position="751"/>
        <end position="765"/>
    </location>
</feature>